<name>A0ABS2Q6S5_9BACL</name>
<keyword evidence="4" id="KW-1185">Reference proteome</keyword>
<feature type="transmembrane region" description="Helical" evidence="1">
    <location>
        <begin position="61"/>
        <end position="83"/>
    </location>
</feature>
<dbReference type="PROSITE" id="PS50887">
    <property type="entry name" value="GGDEF"/>
    <property type="match status" value="1"/>
</dbReference>
<proteinExistence type="predicted"/>
<feature type="domain" description="GGDEF" evidence="2">
    <location>
        <begin position="251"/>
        <end position="385"/>
    </location>
</feature>
<feature type="transmembrane region" description="Helical" evidence="1">
    <location>
        <begin position="38"/>
        <end position="55"/>
    </location>
</feature>
<organism evidence="3 4">
    <name type="scientific">Sporolactobacillus spathodeae</name>
    <dbReference type="NCBI Taxonomy" id="1465502"/>
    <lineage>
        <taxon>Bacteria</taxon>
        <taxon>Bacillati</taxon>
        <taxon>Bacillota</taxon>
        <taxon>Bacilli</taxon>
        <taxon>Bacillales</taxon>
        <taxon>Sporolactobacillaceae</taxon>
        <taxon>Sporolactobacillus</taxon>
    </lineage>
</organism>
<evidence type="ECO:0000313" key="3">
    <source>
        <dbReference type="EMBL" id="MBM7657499.1"/>
    </source>
</evidence>
<feature type="transmembrane region" description="Helical" evidence="1">
    <location>
        <begin position="152"/>
        <end position="173"/>
    </location>
</feature>
<comment type="caution">
    <text evidence="3">The sequence shown here is derived from an EMBL/GenBank/DDBJ whole genome shotgun (WGS) entry which is preliminary data.</text>
</comment>
<dbReference type="InterPro" id="IPR000160">
    <property type="entry name" value="GGDEF_dom"/>
</dbReference>
<dbReference type="NCBIfam" id="TIGR00254">
    <property type="entry name" value="GGDEF"/>
    <property type="match status" value="1"/>
</dbReference>
<feature type="transmembrane region" description="Helical" evidence="1">
    <location>
        <begin position="120"/>
        <end position="140"/>
    </location>
</feature>
<dbReference type="CDD" id="cd01949">
    <property type="entry name" value="GGDEF"/>
    <property type="match status" value="1"/>
</dbReference>
<evidence type="ECO:0000259" key="2">
    <source>
        <dbReference type="PROSITE" id="PS50887"/>
    </source>
</evidence>
<reference evidence="3 4" key="1">
    <citation type="submission" date="2021-01" db="EMBL/GenBank/DDBJ databases">
        <title>Genomic Encyclopedia of Type Strains, Phase IV (KMG-IV): sequencing the most valuable type-strain genomes for metagenomic binning, comparative biology and taxonomic classification.</title>
        <authorList>
            <person name="Goeker M."/>
        </authorList>
    </citation>
    <scope>NUCLEOTIDE SEQUENCE [LARGE SCALE GENOMIC DNA]</scope>
    <source>
        <strain evidence="3 4">DSM 100968</strain>
    </source>
</reference>
<dbReference type="RefSeq" id="WP_205005843.1">
    <property type="nucleotide sequence ID" value="NZ_CBCRXA010000014.1"/>
</dbReference>
<gene>
    <name evidence="3" type="ORF">JOC27_000948</name>
</gene>
<sequence>MLDVRTFLVVLSSSDLLMAFLIFAYWTGHQRDRVLRQFFISKCLFALTWIFYLFVRNSDKVSILWVVNTLLFIGAYLEITAFLKLIHCYRRLMRRLYLLLLGAGLATFLWILRLDQQSDVLLAYFSAGFGSFVVAPAFYLRKKRKESPLIRVMSFFFLIIVVCSGTIACLDVLRNMSLIALRPEWMRVISLFGIYLGFFLSNTGFIMIKNEMVALKLTRQATIDYLTQALNRRAFFERTVKHLQRCKRTHAPLSFLLFDIDNFKAVNDTYGHEIGDLVLKDLANRIYSLISGEMIFSRFGGDEFCLLLPGADEEMSGIFAEKMRETVSHAIIRMGNGTLSYSISIGLLTLMPDAETTIESLYVSCDAALYEAKRNGKNKVFRGHYEAAATLADSLIELKE</sequence>
<dbReference type="PANTHER" id="PTHR45138:SF9">
    <property type="entry name" value="DIGUANYLATE CYCLASE DGCM-RELATED"/>
    <property type="match status" value="1"/>
</dbReference>
<accession>A0ABS2Q6S5</accession>
<feature type="transmembrane region" description="Helical" evidence="1">
    <location>
        <begin position="185"/>
        <end position="208"/>
    </location>
</feature>
<dbReference type="Gene3D" id="3.30.70.270">
    <property type="match status" value="1"/>
</dbReference>
<protein>
    <submittedName>
        <fullName evidence="3">Diguanylate cyclase (GGDEF)-like protein</fullName>
    </submittedName>
</protein>
<dbReference type="EMBL" id="JAFBEV010000006">
    <property type="protein sequence ID" value="MBM7657499.1"/>
    <property type="molecule type" value="Genomic_DNA"/>
</dbReference>
<keyword evidence="1" id="KW-0812">Transmembrane</keyword>
<dbReference type="Proteomes" id="UP000823201">
    <property type="component" value="Unassembled WGS sequence"/>
</dbReference>
<keyword evidence="1" id="KW-0472">Membrane</keyword>
<dbReference type="InterPro" id="IPR029787">
    <property type="entry name" value="Nucleotide_cyclase"/>
</dbReference>
<keyword evidence="1" id="KW-1133">Transmembrane helix</keyword>
<dbReference type="PANTHER" id="PTHR45138">
    <property type="entry name" value="REGULATORY COMPONENTS OF SENSORY TRANSDUCTION SYSTEM"/>
    <property type="match status" value="1"/>
</dbReference>
<evidence type="ECO:0000256" key="1">
    <source>
        <dbReference type="SAM" id="Phobius"/>
    </source>
</evidence>
<dbReference type="SUPFAM" id="SSF55073">
    <property type="entry name" value="Nucleotide cyclase"/>
    <property type="match status" value="1"/>
</dbReference>
<dbReference type="InterPro" id="IPR043128">
    <property type="entry name" value="Rev_trsase/Diguanyl_cyclase"/>
</dbReference>
<feature type="transmembrane region" description="Helical" evidence="1">
    <location>
        <begin position="6"/>
        <end position="26"/>
    </location>
</feature>
<evidence type="ECO:0000313" key="4">
    <source>
        <dbReference type="Proteomes" id="UP000823201"/>
    </source>
</evidence>
<dbReference type="InterPro" id="IPR050469">
    <property type="entry name" value="Diguanylate_Cyclase"/>
</dbReference>
<dbReference type="Pfam" id="PF00990">
    <property type="entry name" value="GGDEF"/>
    <property type="match status" value="1"/>
</dbReference>
<feature type="transmembrane region" description="Helical" evidence="1">
    <location>
        <begin position="95"/>
        <end position="114"/>
    </location>
</feature>
<dbReference type="SMART" id="SM00267">
    <property type="entry name" value="GGDEF"/>
    <property type="match status" value="1"/>
</dbReference>